<protein>
    <submittedName>
        <fullName evidence="1">Uncharacterized protein</fullName>
    </submittedName>
</protein>
<reference evidence="2" key="1">
    <citation type="journal article" date="2014" name="Proc. Natl. Acad. Sci. U.S.A.">
        <title>Extensive sampling of basidiomycete genomes demonstrates inadequacy of the white-rot/brown-rot paradigm for wood decay fungi.</title>
        <authorList>
            <person name="Riley R."/>
            <person name="Salamov A.A."/>
            <person name="Brown D.W."/>
            <person name="Nagy L.G."/>
            <person name="Floudas D."/>
            <person name="Held B.W."/>
            <person name="Levasseur A."/>
            <person name="Lombard V."/>
            <person name="Morin E."/>
            <person name="Otillar R."/>
            <person name="Lindquist E.A."/>
            <person name="Sun H."/>
            <person name="LaButti K.M."/>
            <person name="Schmutz J."/>
            <person name="Jabbour D."/>
            <person name="Luo H."/>
            <person name="Baker S.E."/>
            <person name="Pisabarro A.G."/>
            <person name="Walton J.D."/>
            <person name="Blanchette R.A."/>
            <person name="Henrissat B."/>
            <person name="Martin F."/>
            <person name="Cullen D."/>
            <person name="Hibbett D.S."/>
            <person name="Grigoriev I.V."/>
        </authorList>
    </citation>
    <scope>NUCLEOTIDE SEQUENCE [LARGE SCALE GENOMIC DNA]</scope>
    <source>
        <strain evidence="2">MUCL 33604</strain>
    </source>
</reference>
<dbReference type="EMBL" id="KL197757">
    <property type="protein sequence ID" value="KDQ50641.1"/>
    <property type="molecule type" value="Genomic_DNA"/>
</dbReference>
<dbReference type="HOGENOM" id="CLU_143913_1_0_1"/>
<dbReference type="OrthoDB" id="3044295at2759"/>
<gene>
    <name evidence="1" type="ORF">JAAARDRAFT_141615</name>
</gene>
<name>A0A067PJK0_9AGAM</name>
<proteinExistence type="predicted"/>
<dbReference type="Proteomes" id="UP000027265">
    <property type="component" value="Unassembled WGS sequence"/>
</dbReference>
<evidence type="ECO:0000313" key="1">
    <source>
        <dbReference type="EMBL" id="KDQ50641.1"/>
    </source>
</evidence>
<sequence>LKSTFFQFEEKVVFFQDMENFMHYLPMFFQHVCEDEDIIQVYNDNSTVNQAEEHDHGFEQPLICFECRFPLVAILDTDIVVSPS</sequence>
<evidence type="ECO:0000313" key="2">
    <source>
        <dbReference type="Proteomes" id="UP000027265"/>
    </source>
</evidence>
<organism evidence="1 2">
    <name type="scientific">Jaapia argillacea MUCL 33604</name>
    <dbReference type="NCBI Taxonomy" id="933084"/>
    <lineage>
        <taxon>Eukaryota</taxon>
        <taxon>Fungi</taxon>
        <taxon>Dikarya</taxon>
        <taxon>Basidiomycota</taxon>
        <taxon>Agaricomycotina</taxon>
        <taxon>Agaricomycetes</taxon>
        <taxon>Agaricomycetidae</taxon>
        <taxon>Jaapiales</taxon>
        <taxon>Jaapiaceae</taxon>
        <taxon>Jaapia</taxon>
    </lineage>
</organism>
<dbReference type="AlphaFoldDB" id="A0A067PJK0"/>
<feature type="non-terminal residue" evidence="1">
    <location>
        <position position="1"/>
    </location>
</feature>
<accession>A0A067PJK0</accession>
<dbReference type="InParanoid" id="A0A067PJK0"/>
<keyword evidence="2" id="KW-1185">Reference proteome</keyword>